<dbReference type="PANTHER" id="PTHR11079">
    <property type="entry name" value="CYTOSINE DEAMINASE FAMILY MEMBER"/>
    <property type="match status" value="1"/>
</dbReference>
<keyword evidence="2" id="KW-0862">Zinc</keyword>
<dbReference type="InterPro" id="IPR002125">
    <property type="entry name" value="CMP_dCMP_dom"/>
</dbReference>
<dbReference type="InterPro" id="IPR016192">
    <property type="entry name" value="APOBEC/CMP_deaminase_Zn-bd"/>
</dbReference>
<feature type="domain" description="CMP/dCMP-type deaminase" evidence="3">
    <location>
        <begin position="5"/>
        <end position="114"/>
    </location>
</feature>
<dbReference type="Pfam" id="PF00383">
    <property type="entry name" value="dCMP_cyt_deam_1"/>
    <property type="match status" value="1"/>
</dbReference>
<evidence type="ECO:0000256" key="2">
    <source>
        <dbReference type="ARBA" id="ARBA00022833"/>
    </source>
</evidence>
<dbReference type="CDD" id="cd01285">
    <property type="entry name" value="nucleoside_deaminase"/>
    <property type="match status" value="1"/>
</dbReference>
<dbReference type="InterPro" id="IPR016193">
    <property type="entry name" value="Cytidine_deaminase-like"/>
</dbReference>
<dbReference type="GO" id="GO:0016787">
    <property type="term" value="F:hydrolase activity"/>
    <property type="evidence" value="ECO:0007669"/>
    <property type="project" value="InterPro"/>
</dbReference>
<evidence type="ECO:0000259" key="3">
    <source>
        <dbReference type="PROSITE" id="PS51747"/>
    </source>
</evidence>
<evidence type="ECO:0000313" key="5">
    <source>
        <dbReference type="Proteomes" id="UP000002257"/>
    </source>
</evidence>
<dbReference type="Gene3D" id="3.40.140.10">
    <property type="entry name" value="Cytidine Deaminase, domain 2"/>
    <property type="match status" value="1"/>
</dbReference>
<dbReference type="HOGENOM" id="CLU_025810_5_3_5"/>
<proteinExistence type="predicted"/>
<dbReference type="Proteomes" id="UP000002257">
    <property type="component" value="Chromosome"/>
</dbReference>
<organism evidence="4 5">
    <name type="scientific">Methylocella silvestris (strain DSM 15510 / CIP 108128 / LMG 27833 / NCIMB 13906 / BL2)</name>
    <dbReference type="NCBI Taxonomy" id="395965"/>
    <lineage>
        <taxon>Bacteria</taxon>
        <taxon>Pseudomonadati</taxon>
        <taxon>Pseudomonadota</taxon>
        <taxon>Alphaproteobacteria</taxon>
        <taxon>Hyphomicrobiales</taxon>
        <taxon>Beijerinckiaceae</taxon>
        <taxon>Methylocella</taxon>
    </lineage>
</organism>
<gene>
    <name evidence="4" type="ordered locus">Msil_3001</name>
</gene>
<dbReference type="EMBL" id="CP001280">
    <property type="protein sequence ID" value="ACK51912.1"/>
    <property type="molecule type" value="Genomic_DNA"/>
</dbReference>
<dbReference type="KEGG" id="msl:Msil_3001"/>
<dbReference type="PROSITE" id="PS00903">
    <property type="entry name" value="CYT_DCMP_DEAMINASES_1"/>
    <property type="match status" value="1"/>
</dbReference>
<dbReference type="PROSITE" id="PS51747">
    <property type="entry name" value="CYT_DCMP_DEAMINASES_2"/>
    <property type="match status" value="1"/>
</dbReference>
<evidence type="ECO:0000313" key="4">
    <source>
        <dbReference type="EMBL" id="ACK51912.1"/>
    </source>
</evidence>
<dbReference type="GO" id="GO:0008270">
    <property type="term" value="F:zinc ion binding"/>
    <property type="evidence" value="ECO:0007669"/>
    <property type="project" value="InterPro"/>
</dbReference>
<dbReference type="STRING" id="395965.Msil_3001"/>
<keyword evidence="1" id="KW-0479">Metal-binding</keyword>
<dbReference type="PANTHER" id="PTHR11079:SF179">
    <property type="entry name" value="TRNA(ADENINE(34)) DEAMINASE, CHLOROPLASTIC"/>
    <property type="match status" value="1"/>
</dbReference>
<evidence type="ECO:0000256" key="1">
    <source>
        <dbReference type="ARBA" id="ARBA00022723"/>
    </source>
</evidence>
<protein>
    <submittedName>
        <fullName evidence="4">CMP/dCMP deaminase zinc-binding</fullName>
    </submittedName>
</protein>
<dbReference type="SUPFAM" id="SSF53927">
    <property type="entry name" value="Cytidine deaminase-like"/>
    <property type="match status" value="1"/>
</dbReference>
<reference evidence="4 5" key="1">
    <citation type="journal article" date="2010" name="J. Bacteriol.">
        <title>Complete genome sequence of the aerobic facultative methanotroph Methylocella silvestris BL2.</title>
        <authorList>
            <person name="Chen Y."/>
            <person name="Crombie A."/>
            <person name="Rahman M.T."/>
            <person name="Dedysh S.N."/>
            <person name="Liesack W."/>
            <person name="Stott M.B."/>
            <person name="Alam M."/>
            <person name="Theisen A.R."/>
            <person name="Murrell J.C."/>
            <person name="Dunfield P.F."/>
        </authorList>
    </citation>
    <scope>NUCLEOTIDE SEQUENCE [LARGE SCALE GENOMIC DNA]</scope>
    <source>
        <strain evidence="5">DSM 15510 / CIP 108128 / LMG 27833 / NCIMB 13906 / BL2</strain>
    </source>
</reference>
<dbReference type="AlphaFoldDB" id="B8EIU5"/>
<dbReference type="eggNOG" id="COG0590">
    <property type="taxonomic scope" value="Bacteria"/>
</dbReference>
<sequence length="145" mass="15501">MISRATDERFMRAALKEAALGDFPFGALIAQDGETIATGRNLGETNDDPTAHAEMVALRGVIAAYGAARLRDSTLYATGEPCPMCMGAIIWCGVGRLVYAASIEQLAQRIGQIETPCRDLARRASFTEICIEGGLLADEAMALFD</sequence>
<keyword evidence="5" id="KW-1185">Reference proteome</keyword>
<name>B8EIU5_METSB</name>
<dbReference type="RefSeq" id="WP_012591981.1">
    <property type="nucleotide sequence ID" value="NC_011666.1"/>
</dbReference>
<accession>B8EIU5</accession>